<dbReference type="Pfam" id="PF08268">
    <property type="entry name" value="FBA_3"/>
    <property type="match status" value="1"/>
</dbReference>
<reference evidence="2 3" key="1">
    <citation type="submission" date="2020-12" db="EMBL/GenBank/DDBJ databases">
        <title>Concerted genomic and epigenomic changes stabilize Arabidopsis allopolyploids.</title>
        <authorList>
            <person name="Chen Z."/>
        </authorList>
    </citation>
    <scope>NUCLEOTIDE SEQUENCE [LARGE SCALE GENOMIC DNA]</scope>
    <source>
        <strain evidence="2">Allo738</strain>
        <tissue evidence="2">Leaf</tissue>
    </source>
</reference>
<dbReference type="AlphaFoldDB" id="A0A8T2AZK8"/>
<evidence type="ECO:0000259" key="1">
    <source>
        <dbReference type="Pfam" id="PF08268"/>
    </source>
</evidence>
<comment type="caution">
    <text evidence="2">The sequence shown here is derived from an EMBL/GenBank/DDBJ whole genome shotgun (WGS) entry which is preliminary data.</text>
</comment>
<dbReference type="InterPro" id="IPR013187">
    <property type="entry name" value="F-box-assoc_dom_typ3"/>
</dbReference>
<proteinExistence type="predicted"/>
<evidence type="ECO:0000313" key="3">
    <source>
        <dbReference type="Proteomes" id="UP000694240"/>
    </source>
</evidence>
<gene>
    <name evidence="2" type="ORF">ISN45_Aa03g026990</name>
</gene>
<name>A0A8T2AZK8_9BRAS</name>
<dbReference type="Proteomes" id="UP000694240">
    <property type="component" value="Chromosome 8"/>
</dbReference>
<dbReference type="EMBL" id="JAEFBK010000008">
    <property type="protein sequence ID" value="KAG7578515.1"/>
    <property type="molecule type" value="Genomic_DNA"/>
</dbReference>
<protein>
    <recommendedName>
        <fullName evidence="1">F-box associated beta-propeller type 3 domain-containing protein</fullName>
    </recommendedName>
</protein>
<sequence length="80" mass="9138">MNGPSIYTYCLLGGLYFAGMIDTNEIVFLPSQPDYDPYVVCYNIERKTMIRVEIQGTEAFKVSGFHIFLNHVENVKLIQA</sequence>
<feature type="domain" description="F-box associated beta-propeller type 3" evidence="1">
    <location>
        <begin position="15"/>
        <end position="72"/>
    </location>
</feature>
<accession>A0A8T2AZK8</accession>
<organism evidence="2 3">
    <name type="scientific">Arabidopsis thaliana x Arabidopsis arenosa</name>
    <dbReference type="NCBI Taxonomy" id="1240361"/>
    <lineage>
        <taxon>Eukaryota</taxon>
        <taxon>Viridiplantae</taxon>
        <taxon>Streptophyta</taxon>
        <taxon>Embryophyta</taxon>
        <taxon>Tracheophyta</taxon>
        <taxon>Spermatophyta</taxon>
        <taxon>Magnoliopsida</taxon>
        <taxon>eudicotyledons</taxon>
        <taxon>Gunneridae</taxon>
        <taxon>Pentapetalae</taxon>
        <taxon>rosids</taxon>
        <taxon>malvids</taxon>
        <taxon>Brassicales</taxon>
        <taxon>Brassicaceae</taxon>
        <taxon>Camelineae</taxon>
        <taxon>Arabidopsis</taxon>
    </lineage>
</organism>
<keyword evidence="3" id="KW-1185">Reference proteome</keyword>
<evidence type="ECO:0000313" key="2">
    <source>
        <dbReference type="EMBL" id="KAG7578515.1"/>
    </source>
</evidence>